<dbReference type="RefSeq" id="WP_055266206.1">
    <property type="nucleotide sequence ID" value="NZ_CZAL01000006.1"/>
</dbReference>
<protein>
    <submittedName>
        <fullName evidence="1">Uncharacterized protein</fullName>
    </submittedName>
</protein>
<evidence type="ECO:0000313" key="2">
    <source>
        <dbReference type="EMBL" id="NSE16596.1"/>
    </source>
</evidence>
<name>A0A174KVI5_9FIRM</name>
<proteinExistence type="predicted"/>
<evidence type="ECO:0000313" key="4">
    <source>
        <dbReference type="Proteomes" id="UP000768180"/>
    </source>
</evidence>
<evidence type="ECO:0000313" key="3">
    <source>
        <dbReference type="Proteomes" id="UP000095709"/>
    </source>
</evidence>
<dbReference type="AlphaFoldDB" id="A0A174KVI5"/>
<reference evidence="2 4" key="2">
    <citation type="journal article" date="2020" name="Cell Host Microbe">
        <title>Functional and Genomic Variation between Human-Derived Isolates of Lachnospiraceae Reveals Inter- and Intra-Species Diversity.</title>
        <authorList>
            <person name="Sorbara M.T."/>
            <person name="Littmann E.R."/>
            <person name="Fontana E."/>
            <person name="Moody T.U."/>
            <person name="Kohout C.E."/>
            <person name="Gjonbalaj M."/>
            <person name="Eaton V."/>
            <person name="Seok R."/>
            <person name="Leiner I.M."/>
            <person name="Pamer E.G."/>
        </authorList>
    </citation>
    <scope>NUCLEOTIDE SEQUENCE [LARGE SCALE GENOMIC DNA]</scope>
    <source>
        <strain evidence="2 4">MSK.14.54</strain>
    </source>
</reference>
<reference evidence="2" key="3">
    <citation type="submission" date="2020-02" db="EMBL/GenBank/DDBJ databases">
        <authorList>
            <person name="Littmann E."/>
            <person name="Sorbara M."/>
        </authorList>
    </citation>
    <scope>NUCLEOTIDE SEQUENCE</scope>
    <source>
        <strain evidence="2">MSK.14.54</strain>
    </source>
</reference>
<dbReference type="Proteomes" id="UP000768180">
    <property type="component" value="Unassembled WGS sequence"/>
</dbReference>
<gene>
    <name evidence="1" type="ORF">ERS852498_01336</name>
    <name evidence="2" type="ORF">G5B05_09285</name>
</gene>
<reference evidence="1 3" key="1">
    <citation type="submission" date="2015-09" db="EMBL/GenBank/DDBJ databases">
        <authorList>
            <consortium name="Pathogen Informatics"/>
        </authorList>
    </citation>
    <scope>NUCLEOTIDE SEQUENCE [LARGE SCALE GENOMIC DNA]</scope>
    <source>
        <strain evidence="1 3">2789STDY5834885</strain>
    </source>
</reference>
<keyword evidence="4" id="KW-1185">Reference proteome</keyword>
<organism evidence="1 3">
    <name type="scientific">Fusicatenibacter saccharivorans</name>
    <dbReference type="NCBI Taxonomy" id="1150298"/>
    <lineage>
        <taxon>Bacteria</taxon>
        <taxon>Bacillati</taxon>
        <taxon>Bacillota</taxon>
        <taxon>Clostridia</taxon>
        <taxon>Lachnospirales</taxon>
        <taxon>Lachnospiraceae</taxon>
        <taxon>Fusicatenibacter</taxon>
    </lineage>
</organism>
<dbReference type="EMBL" id="JAAITQ010000015">
    <property type="protein sequence ID" value="NSE16596.1"/>
    <property type="molecule type" value="Genomic_DNA"/>
</dbReference>
<evidence type="ECO:0000313" key="1">
    <source>
        <dbReference type="EMBL" id="CUP14436.1"/>
    </source>
</evidence>
<dbReference type="Proteomes" id="UP000095709">
    <property type="component" value="Unassembled WGS sequence"/>
</dbReference>
<accession>A0A174KVI5</accession>
<dbReference type="EMBL" id="CZAL01000006">
    <property type="protein sequence ID" value="CUP14436.1"/>
    <property type="molecule type" value="Genomic_DNA"/>
</dbReference>
<sequence>MKKMNFASVSCEIAVADNFYFSTESICEYGRDTVRYAVERFFAKNIGLQRKCTWESWKIRVGKGSEKNRQRFTYVFPAPVMELPGEWVRVAGMIDSRGVCIKRVQILREHPCFASEAI</sequence>